<feature type="domain" description="GRIP" evidence="6">
    <location>
        <begin position="1100"/>
        <end position="1149"/>
    </location>
</feature>
<feature type="coiled-coil region" evidence="4">
    <location>
        <begin position="957"/>
        <end position="998"/>
    </location>
</feature>
<dbReference type="InterPro" id="IPR000237">
    <property type="entry name" value="GRIP_dom"/>
</dbReference>
<evidence type="ECO:0000256" key="4">
    <source>
        <dbReference type="SAM" id="Coils"/>
    </source>
</evidence>
<feature type="region of interest" description="Disordered" evidence="5">
    <location>
        <begin position="1179"/>
        <end position="1217"/>
    </location>
</feature>
<accession>A0A8I6RXT6</accession>
<feature type="coiled-coil region" evidence="4">
    <location>
        <begin position="772"/>
        <end position="906"/>
    </location>
</feature>
<keyword evidence="3 4" id="KW-0175">Coiled coil</keyword>
<feature type="region of interest" description="Disordered" evidence="5">
    <location>
        <begin position="62"/>
        <end position="85"/>
    </location>
</feature>
<dbReference type="GO" id="GO:0006888">
    <property type="term" value="P:endoplasmic reticulum to Golgi vesicle-mediated transport"/>
    <property type="evidence" value="ECO:0007669"/>
    <property type="project" value="TreeGrafter"/>
</dbReference>
<evidence type="ECO:0000256" key="3">
    <source>
        <dbReference type="ARBA" id="ARBA00023054"/>
    </source>
</evidence>
<feature type="region of interest" description="Disordered" evidence="5">
    <location>
        <begin position="191"/>
        <end position="214"/>
    </location>
</feature>
<evidence type="ECO:0000256" key="1">
    <source>
        <dbReference type="ARBA" id="ARBA00004555"/>
    </source>
</evidence>
<evidence type="ECO:0000256" key="5">
    <source>
        <dbReference type="SAM" id="MobiDB-lite"/>
    </source>
</evidence>
<proteinExistence type="predicted"/>
<dbReference type="PANTHER" id="PTHR18921:SF2">
    <property type="entry name" value="THYROID RECEPTOR-INTERACTING PROTEIN 11"/>
    <property type="match status" value="1"/>
</dbReference>
<dbReference type="GO" id="GO:0005794">
    <property type="term" value="C:Golgi apparatus"/>
    <property type="evidence" value="ECO:0007669"/>
    <property type="project" value="UniProtKB-SubCell"/>
</dbReference>
<organism evidence="7 8">
    <name type="scientific">Cimex lectularius</name>
    <name type="common">Bed bug</name>
    <name type="synonym">Acanthia lectularia</name>
    <dbReference type="NCBI Taxonomy" id="79782"/>
    <lineage>
        <taxon>Eukaryota</taxon>
        <taxon>Metazoa</taxon>
        <taxon>Ecdysozoa</taxon>
        <taxon>Arthropoda</taxon>
        <taxon>Hexapoda</taxon>
        <taxon>Insecta</taxon>
        <taxon>Pterygota</taxon>
        <taxon>Neoptera</taxon>
        <taxon>Paraneoptera</taxon>
        <taxon>Hemiptera</taxon>
        <taxon>Heteroptera</taxon>
        <taxon>Panheteroptera</taxon>
        <taxon>Cimicomorpha</taxon>
        <taxon>Cimicidae</taxon>
        <taxon>Cimex</taxon>
    </lineage>
</organism>
<name>A0A8I6RXT6_CIMLE</name>
<dbReference type="EnsemblMetazoa" id="XM_014397913.2">
    <property type="protein sequence ID" value="XP_014253399.1"/>
    <property type="gene ID" value="LOC106668803"/>
</dbReference>
<dbReference type="GeneID" id="106668803"/>
<dbReference type="AlphaFoldDB" id="A0A8I6RXT6"/>
<dbReference type="OrthoDB" id="425925at2759"/>
<sequence>MSDPFDAISTFICPFVLIGGQYAYRKLVTLRRINRNERAGTSDGWSSEQLVTDTFIGQIRTESPRSNEGHSQSNPQPQEEEEPSLISKKLASFLSLGKGSDSEEQIAALQEENRTLRLDNESKAHEIRTCTRIIRELESLVAVGQDENSNLSTGMEELDIQHQQAIEQVLSVKEETHKQLEALQKAYAELEESHRSLSEEKSDNNRNEENNIHAEEITRLQEENRLLHTELEEAKRKADQNEILIRELEERDRELEELEGVNMTLRSDIDILREAHNDSETNRSSLPPIPENNEIEALEHRIASLEMETSILREVRSNLETEVSNSSLRIEELNQRLQISEGTNRNQENLQIEIEKANEVQLKLKKEGELKNSYIRDLENELERAKKDNDELKKLISEKDKDKELSWYENHSKEESLLQDNATLKKKLSQMELQAKEVDKELERLQKENEVKQNKMCELMFEMNSVSEDLKKSLKKESDLKLQIKELELKLDSSKDIEQEVTQERSKMIELNEEMVKLQNENSRLQEELHSKSLEITLLKECADAERSNFTSEKALLLKEIESHKNDELHILKEIQNQKSMEYKKQLELKEEELHKLKISIEEREFNWNEQLTSTVSDLEMKIAQRDAELHRLQRVDLDRSNVEENINSELEVLKHSLDMTKQEYEAFKLKSNKKETLIREELAKKYEEHEKEIVEKLEKRIEQQDQQLAALLQSYNDVKFQFESLQEKLGTVEKNLNGQINDNKELLKQIQIKEVVASGLASEMDQIKLTLKQECNNGENLKKQIAQLTSQKTDIENQLKEKEAFLEQINAAKSKEITTLKQEVESLKNQLEYATQLMHVAERQEAEGRGVTPPPQKNTCSSECQETQEELNQITTALLKEQTENKRLLNQVNELKDANTKVNTQLSRLQTHLMEMENYYTSLEISSSKKIAELEAKQAKVDDWVKSSSTAYTSANIRANQQVEALTKQVKLLTEHKEKMEAELSRAEDDAQKQLAAVTNLQAVLHQFQQDKQRDIDFETDRIKQKLNLAYMTNNELLAQIKDLQDQLSETKKGLVAATRLSEQLDQKEEQIGTLKSEVAGLQKKLNSAEDKLKNINSTFEAKIDRNLMKNLLVGYISSGTQYKEQVLRVISQVLELSKEERQRVGLDSEENSNGPQQSLSEAFIKFLETESQPKPQIFLPLSQPPSLNPSRKSSQSSPAGSIHPEEAHLNLPHFPVGRNAGSILKDVLKDRNT</sequence>
<dbReference type="PANTHER" id="PTHR18921">
    <property type="entry name" value="MYOSIN HEAVY CHAIN - RELATED"/>
    <property type="match status" value="1"/>
</dbReference>
<feature type="coiled-coil region" evidence="4">
    <location>
        <begin position="573"/>
        <end position="600"/>
    </location>
</feature>
<evidence type="ECO:0000259" key="6">
    <source>
        <dbReference type="PROSITE" id="PS50913"/>
    </source>
</evidence>
<evidence type="ECO:0000313" key="8">
    <source>
        <dbReference type="Proteomes" id="UP000494040"/>
    </source>
</evidence>
<keyword evidence="2" id="KW-0333">Golgi apparatus</keyword>
<dbReference type="RefSeq" id="XP_014253399.1">
    <property type="nucleotide sequence ID" value="XM_014397913.2"/>
</dbReference>
<keyword evidence="8" id="KW-1185">Reference proteome</keyword>
<protein>
    <recommendedName>
        <fullName evidence="6">GRIP domain-containing protein</fullName>
    </recommendedName>
</protein>
<dbReference type="GO" id="GO:0031267">
    <property type="term" value="F:small GTPase binding"/>
    <property type="evidence" value="ECO:0007669"/>
    <property type="project" value="TreeGrafter"/>
</dbReference>
<feature type="coiled-coil region" evidence="4">
    <location>
        <begin position="1028"/>
        <end position="1107"/>
    </location>
</feature>
<comment type="subcellular location">
    <subcellularLocation>
        <location evidence="1">Golgi apparatus</location>
    </subcellularLocation>
</comment>
<dbReference type="PROSITE" id="PS50913">
    <property type="entry name" value="GRIP"/>
    <property type="match status" value="1"/>
</dbReference>
<feature type="coiled-coil region" evidence="4">
    <location>
        <begin position="644"/>
        <end position="715"/>
    </location>
</feature>
<feature type="coiled-coil region" evidence="4">
    <location>
        <begin position="99"/>
        <end position="126"/>
    </location>
</feature>
<reference evidence="7" key="1">
    <citation type="submission" date="2022-01" db="UniProtKB">
        <authorList>
            <consortium name="EnsemblMetazoa"/>
        </authorList>
    </citation>
    <scope>IDENTIFICATION</scope>
</reference>
<dbReference type="Proteomes" id="UP000494040">
    <property type="component" value="Unassembled WGS sequence"/>
</dbReference>
<evidence type="ECO:0000256" key="2">
    <source>
        <dbReference type="ARBA" id="ARBA00023034"/>
    </source>
</evidence>
<dbReference type="GO" id="GO:0007030">
    <property type="term" value="P:Golgi organization"/>
    <property type="evidence" value="ECO:0007669"/>
    <property type="project" value="TreeGrafter"/>
</dbReference>
<evidence type="ECO:0000313" key="7">
    <source>
        <dbReference type="EnsemblMetazoa" id="XP_014253399.1"/>
    </source>
</evidence>